<reference evidence="1 2" key="1">
    <citation type="submission" date="2020-01" db="EMBL/GenBank/DDBJ databases">
        <title>Bacteria diversity of Porities sp.</title>
        <authorList>
            <person name="Wang G."/>
        </authorList>
    </citation>
    <scope>NUCLEOTIDE SEQUENCE [LARGE SCALE GENOMIC DNA]</scope>
    <source>
        <strain evidence="1 2">R33</strain>
    </source>
</reference>
<proteinExistence type="predicted"/>
<dbReference type="Proteomes" id="UP000475249">
    <property type="component" value="Unassembled WGS sequence"/>
</dbReference>
<sequence>MKTPLLMLAMLLFFGCNFQEKESKIEDASEQEKTGIQPKERSQVHKEYDEHGNLIRYDSIYSWSYSNIDGDSVVVNLDSIMDAFRNYFNNSSPFEWNDDFSYFPRPDSLFLKDFFKDDYFLQHWEDQDFNVEEMIKKMDSTRNAFLRRFHPGLLESSKDSI</sequence>
<protein>
    <recommendedName>
        <fullName evidence="3">Lipoprotein</fullName>
    </recommendedName>
</protein>
<dbReference type="PROSITE" id="PS51257">
    <property type="entry name" value="PROKAR_LIPOPROTEIN"/>
    <property type="match status" value="1"/>
</dbReference>
<accession>A0A6L9EC01</accession>
<dbReference type="AlphaFoldDB" id="A0A6L9EC01"/>
<keyword evidence="2" id="KW-1185">Reference proteome</keyword>
<dbReference type="RefSeq" id="WP_161435313.1">
    <property type="nucleotide sequence ID" value="NZ_WXYO01000004.1"/>
</dbReference>
<evidence type="ECO:0008006" key="3">
    <source>
        <dbReference type="Google" id="ProtNLM"/>
    </source>
</evidence>
<comment type="caution">
    <text evidence="1">The sequence shown here is derived from an EMBL/GenBank/DDBJ whole genome shotgun (WGS) entry which is preliminary data.</text>
</comment>
<gene>
    <name evidence="1" type="ORF">GTQ38_09695</name>
</gene>
<organism evidence="1 2">
    <name type="scientific">Poritiphilus flavus</name>
    <dbReference type="NCBI Taxonomy" id="2697053"/>
    <lineage>
        <taxon>Bacteria</taxon>
        <taxon>Pseudomonadati</taxon>
        <taxon>Bacteroidota</taxon>
        <taxon>Flavobacteriia</taxon>
        <taxon>Flavobacteriales</taxon>
        <taxon>Flavobacteriaceae</taxon>
        <taxon>Poritiphilus</taxon>
    </lineage>
</organism>
<evidence type="ECO:0000313" key="1">
    <source>
        <dbReference type="EMBL" id="NAS12274.1"/>
    </source>
</evidence>
<name>A0A6L9EC01_9FLAO</name>
<dbReference type="EMBL" id="WXYO01000004">
    <property type="protein sequence ID" value="NAS12274.1"/>
    <property type="molecule type" value="Genomic_DNA"/>
</dbReference>
<evidence type="ECO:0000313" key="2">
    <source>
        <dbReference type="Proteomes" id="UP000475249"/>
    </source>
</evidence>